<dbReference type="EMBL" id="CM045872">
    <property type="protein sequence ID" value="KAI7950053.1"/>
    <property type="molecule type" value="Genomic_DNA"/>
</dbReference>
<accession>A0ACC0EC95</accession>
<reference evidence="2" key="1">
    <citation type="journal article" date="2018" name="BMC Genomics">
        <title>Genomic insights into host adaptation between the wheat stripe rust pathogen (Puccinia striiformis f. sp. tritici) and the barley stripe rust pathogen (Puccinia striiformis f. sp. hordei).</title>
        <authorList>
            <person name="Xia C."/>
            <person name="Wang M."/>
            <person name="Yin C."/>
            <person name="Cornejo O.E."/>
            <person name="Hulbert S.H."/>
            <person name="Chen X."/>
        </authorList>
    </citation>
    <scope>NUCLEOTIDE SEQUENCE [LARGE SCALE GENOMIC DNA]</scope>
    <source>
        <strain evidence="2">93-210</strain>
    </source>
</reference>
<dbReference type="Proteomes" id="UP001060170">
    <property type="component" value="Chromosome 8"/>
</dbReference>
<keyword evidence="2" id="KW-1185">Reference proteome</keyword>
<evidence type="ECO:0000313" key="2">
    <source>
        <dbReference type="Proteomes" id="UP001060170"/>
    </source>
</evidence>
<gene>
    <name evidence="1" type="ORF">MJO28_008874</name>
</gene>
<sequence length="105" mass="11582">QLHNSPQPTILLGPPSSGKTALVRNVTSQLRADGTLVFHPLTIDLRTVDTLEHGAFLSRDVVWAIEETNMQRDNFPPRPLSEAWRTSVFNLGGRSLPPMGNSLKP</sequence>
<protein>
    <submittedName>
        <fullName evidence="1">Uncharacterized protein</fullName>
    </submittedName>
</protein>
<name>A0ACC0EC95_9BASI</name>
<reference evidence="2" key="2">
    <citation type="journal article" date="2018" name="Mol. Plant Microbe Interact.">
        <title>Genome sequence resources for the wheat stripe rust pathogen (Puccinia striiformis f. sp. tritici) and the barley stripe rust pathogen (Puccinia striiformis f. sp. hordei).</title>
        <authorList>
            <person name="Xia C."/>
            <person name="Wang M."/>
            <person name="Yin C."/>
            <person name="Cornejo O.E."/>
            <person name="Hulbert S.H."/>
            <person name="Chen X."/>
        </authorList>
    </citation>
    <scope>NUCLEOTIDE SEQUENCE [LARGE SCALE GENOMIC DNA]</scope>
    <source>
        <strain evidence="2">93-210</strain>
    </source>
</reference>
<evidence type="ECO:0000313" key="1">
    <source>
        <dbReference type="EMBL" id="KAI7950053.1"/>
    </source>
</evidence>
<organism evidence="1 2">
    <name type="scientific">Puccinia striiformis f. sp. tritici</name>
    <dbReference type="NCBI Taxonomy" id="168172"/>
    <lineage>
        <taxon>Eukaryota</taxon>
        <taxon>Fungi</taxon>
        <taxon>Dikarya</taxon>
        <taxon>Basidiomycota</taxon>
        <taxon>Pucciniomycotina</taxon>
        <taxon>Pucciniomycetes</taxon>
        <taxon>Pucciniales</taxon>
        <taxon>Pucciniaceae</taxon>
        <taxon>Puccinia</taxon>
    </lineage>
</organism>
<comment type="caution">
    <text evidence="1">The sequence shown here is derived from an EMBL/GenBank/DDBJ whole genome shotgun (WGS) entry which is preliminary data.</text>
</comment>
<reference evidence="1 2" key="3">
    <citation type="journal article" date="2022" name="Microbiol. Spectr.">
        <title>Folding features and dynamics of 3D genome architecture in plant fungal pathogens.</title>
        <authorList>
            <person name="Xia C."/>
        </authorList>
    </citation>
    <scope>NUCLEOTIDE SEQUENCE [LARGE SCALE GENOMIC DNA]</scope>
    <source>
        <strain evidence="1 2">93-210</strain>
    </source>
</reference>
<proteinExistence type="predicted"/>
<feature type="non-terminal residue" evidence="1">
    <location>
        <position position="1"/>
    </location>
</feature>